<reference evidence="2" key="1">
    <citation type="journal article" date="2021" name="Curr. Microbiol.">
        <title>Complete genome of nocamycin-producing strain Saccharothrix syringae NRRL B-16468 reveals the biosynthetic potential for secondary metabolites.</title>
        <authorList>
            <person name="Mo X."/>
            <person name="Yang S."/>
        </authorList>
    </citation>
    <scope>NUCLEOTIDE SEQUENCE [LARGE SCALE GENOMIC DNA]</scope>
    <source>
        <strain evidence="2">ATCC 51364 / DSM 43886 / JCM 6844 / KCTC 9398 / NBRC 14523 / NRRL B-16468 / INA 2240</strain>
    </source>
</reference>
<name>A0A5Q0H5M8_SACSY</name>
<evidence type="ECO:0000313" key="2">
    <source>
        <dbReference type="Proteomes" id="UP000325787"/>
    </source>
</evidence>
<keyword evidence="2" id="KW-1185">Reference proteome</keyword>
<dbReference type="KEGG" id="ssyi:EKG83_30545"/>
<accession>A0A5Q0H5M8</accession>
<sequence length="178" mass="18814">MELTDSGPVVREALHRMGLGPVALENIPMLRTGSRGEQSAEQWARLWRAIDQLGGYVVPSLGLHDGGGPILSLVAVVPDAVFRCPRIGDAEPLRMRPGTTLGIEAREQVLTCPGLPYNAVLHREPANGITKSLLAGDTMIAQVKVSFPAEAEVVSDVVAYLTSAGFVLVGGRTNHAGV</sequence>
<evidence type="ECO:0000313" key="1">
    <source>
        <dbReference type="EMBL" id="QFZ21150.1"/>
    </source>
</evidence>
<proteinExistence type="predicted"/>
<dbReference type="OrthoDB" id="3723182at2"/>
<dbReference type="RefSeq" id="WP_153278555.1">
    <property type="nucleotide sequence ID" value="NZ_CP034550.1"/>
</dbReference>
<dbReference type="EMBL" id="CP034550">
    <property type="protein sequence ID" value="QFZ21150.1"/>
    <property type="molecule type" value="Genomic_DNA"/>
</dbReference>
<gene>
    <name evidence="1" type="ORF">EKG83_30545</name>
</gene>
<dbReference type="Proteomes" id="UP000325787">
    <property type="component" value="Chromosome"/>
</dbReference>
<dbReference type="AlphaFoldDB" id="A0A5Q0H5M8"/>
<organism evidence="1 2">
    <name type="scientific">Saccharothrix syringae</name>
    <name type="common">Nocardiopsis syringae</name>
    <dbReference type="NCBI Taxonomy" id="103733"/>
    <lineage>
        <taxon>Bacteria</taxon>
        <taxon>Bacillati</taxon>
        <taxon>Actinomycetota</taxon>
        <taxon>Actinomycetes</taxon>
        <taxon>Pseudonocardiales</taxon>
        <taxon>Pseudonocardiaceae</taxon>
        <taxon>Saccharothrix</taxon>
    </lineage>
</organism>
<protein>
    <submittedName>
        <fullName evidence="1">Uncharacterized protein</fullName>
    </submittedName>
</protein>